<dbReference type="InterPro" id="IPR036779">
    <property type="entry name" value="LysM_dom_sf"/>
</dbReference>
<dbReference type="Gene3D" id="1.10.530.10">
    <property type="match status" value="1"/>
</dbReference>
<accession>A0A2L1GQT7</accession>
<gene>
    <name evidence="4" type="ORF">CAY53_11475</name>
</gene>
<feature type="domain" description="LysM" evidence="3">
    <location>
        <begin position="447"/>
        <end position="491"/>
    </location>
</feature>
<reference evidence="4 5" key="1">
    <citation type="journal article" date="2018" name="MBio">
        <title>Insights into the evolution of host association through the isolation and characterization of a novel human periodontal pathobiont, Desulfobulbus oralis.</title>
        <authorList>
            <person name="Cross K.L."/>
            <person name="Chirania P."/>
            <person name="Xiong W."/>
            <person name="Beall C.J."/>
            <person name="Elkins J.G."/>
            <person name="Giannone R.J."/>
            <person name="Griffen A.L."/>
            <person name="Guss A.M."/>
            <person name="Hettich R.L."/>
            <person name="Joshi S.S."/>
            <person name="Mokrzan E.M."/>
            <person name="Martin R.K."/>
            <person name="Zhulin I.B."/>
            <person name="Leys E.J."/>
            <person name="Podar M."/>
        </authorList>
    </citation>
    <scope>NUCLEOTIDE SEQUENCE [LARGE SCALE GENOMIC DNA]</scope>
    <source>
        <strain evidence="4 5">ORNL</strain>
    </source>
</reference>
<dbReference type="PANTHER" id="PTHR33734">
    <property type="entry name" value="LYSM DOMAIN-CONTAINING GPI-ANCHORED PROTEIN 2"/>
    <property type="match status" value="1"/>
</dbReference>
<dbReference type="InterPro" id="IPR008258">
    <property type="entry name" value="Transglycosylase_SLT_dom_1"/>
</dbReference>
<evidence type="ECO:0000259" key="3">
    <source>
        <dbReference type="PROSITE" id="PS51782"/>
    </source>
</evidence>
<dbReference type="InterPro" id="IPR000189">
    <property type="entry name" value="Transglyc_AS"/>
</dbReference>
<dbReference type="InterPro" id="IPR023346">
    <property type="entry name" value="Lysozyme-like_dom_sf"/>
</dbReference>
<name>A0A2L1GQT7_9BACT</name>
<dbReference type="Gene3D" id="3.10.350.10">
    <property type="entry name" value="LysM domain"/>
    <property type="match status" value="3"/>
</dbReference>
<evidence type="ECO:0000313" key="5">
    <source>
        <dbReference type="Proteomes" id="UP000239867"/>
    </source>
</evidence>
<organism evidence="4 5">
    <name type="scientific">Desulfobulbus oralis</name>
    <dbReference type="NCBI Taxonomy" id="1986146"/>
    <lineage>
        <taxon>Bacteria</taxon>
        <taxon>Pseudomonadati</taxon>
        <taxon>Thermodesulfobacteriota</taxon>
        <taxon>Desulfobulbia</taxon>
        <taxon>Desulfobulbales</taxon>
        <taxon>Desulfobulbaceae</taxon>
        <taxon>Desulfobulbus</taxon>
    </lineage>
</organism>
<dbReference type="Pfam" id="PF01476">
    <property type="entry name" value="LysM"/>
    <property type="match status" value="3"/>
</dbReference>
<dbReference type="GO" id="GO:0008932">
    <property type="term" value="F:lytic endotransglycosylase activity"/>
    <property type="evidence" value="ECO:0007669"/>
    <property type="project" value="TreeGrafter"/>
</dbReference>
<evidence type="ECO:0000256" key="2">
    <source>
        <dbReference type="SAM" id="SignalP"/>
    </source>
</evidence>
<evidence type="ECO:0000256" key="1">
    <source>
        <dbReference type="ARBA" id="ARBA00007734"/>
    </source>
</evidence>
<dbReference type="PROSITE" id="PS51782">
    <property type="entry name" value="LYSM"/>
    <property type="match status" value="3"/>
</dbReference>
<dbReference type="KEGG" id="deo:CAY53_11475"/>
<dbReference type="InterPro" id="IPR018392">
    <property type="entry name" value="LysM"/>
</dbReference>
<dbReference type="SUPFAM" id="SSF53955">
    <property type="entry name" value="Lysozyme-like"/>
    <property type="match status" value="1"/>
</dbReference>
<proteinExistence type="inferred from homology"/>
<dbReference type="GO" id="GO:0016020">
    <property type="term" value="C:membrane"/>
    <property type="evidence" value="ECO:0007669"/>
    <property type="project" value="InterPro"/>
</dbReference>
<dbReference type="SUPFAM" id="SSF54106">
    <property type="entry name" value="LysM domain"/>
    <property type="match status" value="3"/>
</dbReference>
<dbReference type="EMBL" id="CP021255">
    <property type="protein sequence ID" value="AVD72016.1"/>
    <property type="molecule type" value="Genomic_DNA"/>
</dbReference>
<feature type="chain" id="PRO_5014979493" description="LysM domain-containing protein" evidence="2">
    <location>
        <begin position="28"/>
        <end position="632"/>
    </location>
</feature>
<dbReference type="SMART" id="SM00257">
    <property type="entry name" value="LysM"/>
    <property type="match status" value="3"/>
</dbReference>
<protein>
    <recommendedName>
        <fullName evidence="3">LysM domain-containing protein</fullName>
    </recommendedName>
</protein>
<sequence>MRLSRRNLCCTAVLCSFFLLTSCSSHHKTAGQPSPLQGEAFKHSKAYALPADDEEEVESTLSEPEESAGEEIAELDRLGAWQSVGEPGSGTAIPSGYVLSDYDFPVLVNRQVSYYLDLFQGRQHDMFARWLARSARYMPVIEKELSAAGLPRELAYLAMIESGCNPSAVSRAGAGGLWQFMPATGRRYNLAINSWVDERREPAKATRAAVRYLDKLYRQFGDWHLAVAAYNTGEGKVEQAIRDGGTNNFWELAATDALYAETKRYVPKLIAAIIIARNPTAYGFDDIDYEASPSYEVVHVPGNTSLGAVAETTGAPLRHLRALNNELLRSQTPPRQKYALRVPVGSSKVVLANIDRLQRRPAPASAPRHAAAYATHVVKKGETLNAISRQYKIRMTELLQANRLRVSSLQVGQRLQIPVAASSVLLAKNKRQAGPARVAGIRPGARQSYHVKKGDTLHAIASRHGVSVEQLRKWNGLGQKNDLRIGQQLALYKGQGAAPAARGVTLALTSAAKTSAAPAKPVAVQGWAKAAATQLASKIQTQQGPETTKALVSQHKTAGKQAVAVTVASKTAVKQPVAGKKAAPKSWYVVQKGDSMQAIARKSGISVEQLKKWNKLSSSKIEVGNRLLVRKS</sequence>
<dbReference type="GO" id="GO:0000270">
    <property type="term" value="P:peptidoglycan metabolic process"/>
    <property type="evidence" value="ECO:0007669"/>
    <property type="project" value="InterPro"/>
</dbReference>
<feature type="domain" description="LysM" evidence="3">
    <location>
        <begin position="586"/>
        <end position="629"/>
    </location>
</feature>
<dbReference type="CDD" id="cd16894">
    <property type="entry name" value="MltD-like"/>
    <property type="match status" value="1"/>
</dbReference>
<feature type="signal peptide" evidence="2">
    <location>
        <begin position="1"/>
        <end position="27"/>
    </location>
</feature>
<feature type="domain" description="LysM" evidence="3">
    <location>
        <begin position="374"/>
        <end position="417"/>
    </location>
</feature>
<dbReference type="Pfam" id="PF01464">
    <property type="entry name" value="SLT"/>
    <property type="match status" value="1"/>
</dbReference>
<dbReference type="PANTHER" id="PTHR33734:SF22">
    <property type="entry name" value="MEMBRANE-BOUND LYTIC MUREIN TRANSGLYCOSYLASE D"/>
    <property type="match status" value="1"/>
</dbReference>
<dbReference type="PROSITE" id="PS00922">
    <property type="entry name" value="TRANSGLYCOSYLASE"/>
    <property type="match status" value="1"/>
</dbReference>
<dbReference type="AlphaFoldDB" id="A0A2L1GQT7"/>
<keyword evidence="5" id="KW-1185">Reference proteome</keyword>
<comment type="similarity">
    <text evidence="1">Belongs to the transglycosylase Slt family.</text>
</comment>
<dbReference type="Proteomes" id="UP000239867">
    <property type="component" value="Chromosome"/>
</dbReference>
<dbReference type="CDD" id="cd00118">
    <property type="entry name" value="LysM"/>
    <property type="match status" value="3"/>
</dbReference>
<dbReference type="PROSITE" id="PS51257">
    <property type="entry name" value="PROKAR_LIPOPROTEIN"/>
    <property type="match status" value="1"/>
</dbReference>
<dbReference type="OrthoDB" id="9815002at2"/>
<evidence type="ECO:0000313" key="4">
    <source>
        <dbReference type="EMBL" id="AVD72016.1"/>
    </source>
</evidence>
<dbReference type="RefSeq" id="WP_104937221.1">
    <property type="nucleotide sequence ID" value="NZ_CP021255.1"/>
</dbReference>
<keyword evidence="2" id="KW-0732">Signal</keyword>